<comment type="caution">
    <text evidence="2">The sequence shown here is derived from an EMBL/GenBank/DDBJ whole genome shotgun (WGS) entry which is preliminary data.</text>
</comment>
<dbReference type="Gene3D" id="3.40.630.30">
    <property type="match status" value="1"/>
</dbReference>
<dbReference type="EMBL" id="ASXS01000003">
    <property type="protein sequence ID" value="EPP24066.1"/>
    <property type="molecule type" value="Genomic_DNA"/>
</dbReference>
<gene>
    <name evidence="2" type="ORF">L910_2892</name>
</gene>
<dbReference type="PATRIC" id="fig|1336752.4.peg.940"/>
<keyword evidence="2" id="KW-0808">Transferase</keyword>
<dbReference type="GO" id="GO:0016747">
    <property type="term" value="F:acyltransferase activity, transferring groups other than amino-acyl groups"/>
    <property type="evidence" value="ECO:0007669"/>
    <property type="project" value="InterPro"/>
</dbReference>
<dbReference type="CDD" id="cd04301">
    <property type="entry name" value="NAT_SF"/>
    <property type="match status" value="1"/>
</dbReference>
<dbReference type="Proteomes" id="UP000014854">
    <property type="component" value="Unassembled WGS sequence"/>
</dbReference>
<protein>
    <submittedName>
        <fullName evidence="2">Putative acetyltransferase</fullName>
    </submittedName>
</protein>
<dbReference type="InterPro" id="IPR000182">
    <property type="entry name" value="GNAT_dom"/>
</dbReference>
<dbReference type="InterPro" id="IPR016181">
    <property type="entry name" value="Acyl_CoA_acyltransferase"/>
</dbReference>
<organism evidence="2 3">
    <name type="scientific">Vibrio fluvialis PG41</name>
    <dbReference type="NCBI Taxonomy" id="1336752"/>
    <lineage>
        <taxon>Bacteria</taxon>
        <taxon>Pseudomonadati</taxon>
        <taxon>Pseudomonadota</taxon>
        <taxon>Gammaproteobacteria</taxon>
        <taxon>Vibrionales</taxon>
        <taxon>Vibrionaceae</taxon>
        <taxon>Vibrio</taxon>
    </lineage>
</organism>
<dbReference type="Pfam" id="PF13508">
    <property type="entry name" value="Acetyltransf_7"/>
    <property type="match status" value="1"/>
</dbReference>
<dbReference type="SUPFAM" id="SSF55729">
    <property type="entry name" value="Acyl-CoA N-acyltransferases (Nat)"/>
    <property type="match status" value="1"/>
</dbReference>
<accession>S7JJ05</accession>
<evidence type="ECO:0000313" key="2">
    <source>
        <dbReference type="EMBL" id="EPP24066.1"/>
    </source>
</evidence>
<name>S7JJ05_VIBFL</name>
<dbReference type="AlphaFoldDB" id="S7JJ05"/>
<evidence type="ECO:0000259" key="1">
    <source>
        <dbReference type="PROSITE" id="PS51186"/>
    </source>
</evidence>
<evidence type="ECO:0000313" key="3">
    <source>
        <dbReference type="Proteomes" id="UP000014854"/>
    </source>
</evidence>
<proteinExistence type="predicted"/>
<reference evidence="2 3" key="1">
    <citation type="journal article" date="2013" name="Gut Pathog.">
        <title>Evidence of a new metabolic capacity in an emerging diarrheal pathogen: lessons from the draft genomes of Vibrio fluvialis strains PG41 and I21563.</title>
        <authorList>
            <person name="Khatri I."/>
            <person name="Mahajan S."/>
            <person name="Dureja C."/>
            <person name="Subramanian S."/>
            <person name="Raychaudhuri S."/>
        </authorList>
    </citation>
    <scope>NUCLEOTIDE SEQUENCE [LARGE SCALE GENOMIC DNA]</scope>
    <source>
        <strain evidence="2 3">PG41</strain>
    </source>
</reference>
<dbReference type="PROSITE" id="PS51186">
    <property type="entry name" value="GNAT"/>
    <property type="match status" value="1"/>
</dbReference>
<feature type="domain" description="N-acetyltransferase" evidence="1">
    <location>
        <begin position="8"/>
        <end position="146"/>
    </location>
</feature>
<sequence length="146" mass="16783">MLDYQEVNMSVTITTTPTEAEIEIIRNGLREHNFPHLGHVYRTDIACFTEDEHGVKTGGLYGEIFGHWLMVKFLWVDKNLKGRGLGSDLLLQAEAFAREKGCHACLLDTFSFQAKPFYEKLGYEVQMILHDHPVSTERYYLTKSLV</sequence>